<feature type="compositionally biased region" description="Polar residues" evidence="1">
    <location>
        <begin position="188"/>
        <end position="203"/>
    </location>
</feature>
<reference evidence="2" key="1">
    <citation type="submission" date="2023-06" db="EMBL/GenBank/DDBJ databases">
        <authorList>
            <person name="Kurt Z."/>
        </authorList>
    </citation>
    <scope>NUCLEOTIDE SEQUENCE</scope>
</reference>
<evidence type="ECO:0000313" key="3">
    <source>
        <dbReference type="EMBL" id="CAL6049754.1"/>
    </source>
</evidence>
<name>A0AA86UMN3_9EUKA</name>
<feature type="region of interest" description="Disordered" evidence="1">
    <location>
        <begin position="188"/>
        <end position="209"/>
    </location>
</feature>
<accession>A0AA86UMN3</accession>
<evidence type="ECO:0000313" key="2">
    <source>
        <dbReference type="EMBL" id="CAI9944833.1"/>
    </source>
</evidence>
<dbReference type="Proteomes" id="UP001642409">
    <property type="component" value="Unassembled WGS sequence"/>
</dbReference>
<comment type="caution">
    <text evidence="2">The sequence shown here is derived from an EMBL/GenBank/DDBJ whole genome shotgun (WGS) entry which is preliminary data.</text>
</comment>
<dbReference type="AlphaFoldDB" id="A0AA86UMN3"/>
<reference evidence="3 4" key="2">
    <citation type="submission" date="2024-07" db="EMBL/GenBank/DDBJ databases">
        <authorList>
            <person name="Akdeniz Z."/>
        </authorList>
    </citation>
    <scope>NUCLEOTIDE SEQUENCE [LARGE SCALE GENOMIC DNA]</scope>
</reference>
<protein>
    <submittedName>
        <fullName evidence="3">Hypothetical_protein</fullName>
    </submittedName>
</protein>
<organism evidence="2">
    <name type="scientific">Hexamita inflata</name>
    <dbReference type="NCBI Taxonomy" id="28002"/>
    <lineage>
        <taxon>Eukaryota</taxon>
        <taxon>Metamonada</taxon>
        <taxon>Diplomonadida</taxon>
        <taxon>Hexamitidae</taxon>
        <taxon>Hexamitinae</taxon>
        <taxon>Hexamita</taxon>
    </lineage>
</organism>
<dbReference type="EMBL" id="CATOUU010000735">
    <property type="protein sequence ID" value="CAI9944833.1"/>
    <property type="molecule type" value="Genomic_DNA"/>
</dbReference>
<proteinExistence type="predicted"/>
<dbReference type="EMBL" id="CAXDID020000182">
    <property type="protein sequence ID" value="CAL6049754.1"/>
    <property type="molecule type" value="Genomic_DNA"/>
</dbReference>
<gene>
    <name evidence="2" type="ORF">HINF_LOCUS32478</name>
    <name evidence="3" type="ORF">HINF_LOCUS43556</name>
</gene>
<keyword evidence="4" id="KW-1185">Reference proteome</keyword>
<evidence type="ECO:0000313" key="4">
    <source>
        <dbReference type="Proteomes" id="UP001642409"/>
    </source>
</evidence>
<evidence type="ECO:0000256" key="1">
    <source>
        <dbReference type="SAM" id="MobiDB-lite"/>
    </source>
</evidence>
<sequence>MISGYQRDKRSKRNYVIIFKQCCYFQSDQLSNTIILRSIDRQGQGHAINELTGLESGNRSIASLETRLYNSIVQLLQRKYLDYDEGDVMTSLCGSCNFECSLPVFTQQFDIQSITHQLTASSNFSDGYAFSASTTRTRNYFWHAQTQYYSNSRRKRIHSLIHRQFDCSPQKRRILLCYSQISSKKSNQTVISKKNAKQPTQLRKPNRHY</sequence>